<dbReference type="InterPro" id="IPR033333">
    <property type="entry name" value="FANCB"/>
</dbReference>
<organism evidence="1 2">
    <name type="scientific">Dipodomys ordii</name>
    <name type="common">Ord's kangaroo rat</name>
    <dbReference type="NCBI Taxonomy" id="10020"/>
    <lineage>
        <taxon>Eukaryota</taxon>
        <taxon>Metazoa</taxon>
        <taxon>Chordata</taxon>
        <taxon>Craniata</taxon>
        <taxon>Vertebrata</taxon>
        <taxon>Euteleostomi</taxon>
        <taxon>Mammalia</taxon>
        <taxon>Eutheria</taxon>
        <taxon>Euarchontoglires</taxon>
        <taxon>Glires</taxon>
        <taxon>Rodentia</taxon>
        <taxon>Castorimorpha</taxon>
        <taxon>Heteromyidae</taxon>
        <taxon>Dipodomyinae</taxon>
        <taxon>Dipodomys</taxon>
    </lineage>
</organism>
<dbReference type="GO" id="GO:2000042">
    <property type="term" value="P:negative regulation of double-strand break repair via homologous recombination"/>
    <property type="evidence" value="ECO:0007669"/>
    <property type="project" value="TreeGrafter"/>
</dbReference>
<name>A0A1S3GD79_DIPOR</name>
<proteinExistence type="predicted"/>
<evidence type="ECO:0000313" key="2">
    <source>
        <dbReference type="RefSeq" id="XP_012886655.1"/>
    </source>
</evidence>
<protein>
    <submittedName>
        <fullName evidence="2">Fanconi anemia group B protein-like</fullName>
    </submittedName>
</protein>
<dbReference type="KEGG" id="dord:105996954"/>
<dbReference type="GO" id="GO:0043240">
    <property type="term" value="C:Fanconi anaemia nuclear complex"/>
    <property type="evidence" value="ECO:0007669"/>
    <property type="project" value="InterPro"/>
</dbReference>
<dbReference type="FunCoup" id="A0A1S3GD79">
    <property type="interactions" value="452"/>
</dbReference>
<accession>A0A1S3GD79</accession>
<dbReference type="GO" id="GO:1905168">
    <property type="term" value="P:positive regulation of double-strand break repair via homologous recombination"/>
    <property type="evidence" value="ECO:0007669"/>
    <property type="project" value="TreeGrafter"/>
</dbReference>
<reference evidence="2" key="1">
    <citation type="submission" date="2025-08" db="UniProtKB">
        <authorList>
            <consortium name="RefSeq"/>
        </authorList>
    </citation>
    <scope>IDENTIFICATION</scope>
    <source>
        <tissue evidence="2">Kidney</tissue>
    </source>
</reference>
<dbReference type="PANTHER" id="PTHR28450">
    <property type="entry name" value="FANCONI ANEMIA GROUP B PROTEIN"/>
    <property type="match status" value="1"/>
</dbReference>
<dbReference type="GO" id="GO:0036297">
    <property type="term" value="P:interstrand cross-link repair"/>
    <property type="evidence" value="ECO:0007669"/>
    <property type="project" value="InterPro"/>
</dbReference>
<dbReference type="OrthoDB" id="1917888at2759"/>
<keyword evidence="1" id="KW-1185">Reference proteome</keyword>
<dbReference type="PANTHER" id="PTHR28450:SF1">
    <property type="entry name" value="FANCONI ANEMIA GROUP B PROTEIN"/>
    <property type="match status" value="1"/>
</dbReference>
<evidence type="ECO:0000313" key="1">
    <source>
        <dbReference type="Proteomes" id="UP000081671"/>
    </source>
</evidence>
<gene>
    <name evidence="2" type="primary">LOC105996954</name>
</gene>
<sequence>MSFNQQERVVCYNGEILIFQLSHQNFSDKMSAETPILHVRKMVFDSETRTFALKSTGFCHIQKASSYLKIICCNCVSDFRTGINLPYVLIQNKKSNGVFKYYLLFLHSTNKFEKCLSFSLGYEMNDSIRVHNGPLVLWQYVKTFYCISSQNGKIISISTNWSSIQWAGEIQNLGMVFLGQMEYTSKLLQSDYKVCNSKFCMYSLQSKKILTDTCIIPPAYSNVVTYIHVCTTEIVNNQLRISLIALTRKNQLISCHNGTLKSVCQLPFEDPCTVQSLDPGEGKLFFIVLFRTNHACAVSKKNFQVTAKWNKLSLVLVDDFIGTGREQVLLLFKDSLNSDSLSSFELTDLDRINYSSKPVAFYEDDLFKEQHKNRCLVIPPLQRRIEVGLGLTQEFRKHILLKEKFILKSCKALINLTQTDSTLNAEEECLVPFCGEEENFVSTFNEKLPDVFQHSEQKIEKIWYRILDGSLIVGVKPTSSLKLSLNDVTLSLLIDKSYNSIVPVIKCQNKVIKLSMDSFSEPYLKPHEVGSEAKRIKLNKEESFIGEQPSKKECEQIITGVTSLSPLLALNKFCCVVLLQFKERDTDKYPEDRFIPCGRLCISLKDLSSEKYLLTFPEKKLIEHMEDLFAYLTVLNKYCFQLTSSSGGALNLMKMWLIECMNCEVIKEFPEVCFCKEPRNVYGTLLNWKPKTPFKGILTIYTRNQTVLFQCLHNLTRLLPINCFFQKLKSGSEDLLVDHFALTLENELVTLASFSTVTLHNFESNFVQKCEASKENSSTKPTSPETEDKIHLFRKEFEREKKKMAEMDLKMSGALYREMTLKLTEIQLQSDLAAEKMTPFSLIKF</sequence>
<dbReference type="Proteomes" id="UP000081671">
    <property type="component" value="Unplaced"/>
</dbReference>
<dbReference type="RefSeq" id="XP_012886655.1">
    <property type="nucleotide sequence ID" value="XM_013031201.1"/>
</dbReference>
<dbReference type="GeneID" id="105996954"/>
<dbReference type="InParanoid" id="A0A1S3GD79"/>
<dbReference type="GO" id="GO:1990414">
    <property type="term" value="P:replication-born double-strand break repair via sister chromatid exchange"/>
    <property type="evidence" value="ECO:0007669"/>
    <property type="project" value="TreeGrafter"/>
</dbReference>
<dbReference type="AlphaFoldDB" id="A0A1S3GD79"/>